<dbReference type="SUPFAM" id="SSF56672">
    <property type="entry name" value="DNA/RNA polymerases"/>
    <property type="match status" value="1"/>
</dbReference>
<sequence length="548" mass="61840">MEVSIVEAGDANICGSKWVDKVKPDGSLKSRLVVQGFTQVWLKDYHDTFSAVASMTTFRILINLAAILGWDIFTIDVSQAYTQGELLDDIYVKAPRSHPLPKGMVYKLRRPLYGTKQAGRCWYLHVTKTLRSLGLNQLCKDSCLFVKMSNSKPFMIISVLVDDLLITAENDEVVKQFHKEFSRIYKVSQFERIKVYNGIHIKRLGKNCYTLNQEYSIAQFLAKCPVQDINACNSPLLPSDTFVLAKEDDTDAVDRMKRTTYQQVLGSLNWFNTATRPDLAVVCSLAGRVASNPTHKQFSALCRAVGYLKRNPNIPLTYNGAECNGIVRLAGFTDSDWAGQKLSLNSKDRCGRKSTSGYISFSCGPTNWKSKLQGIPATSSAQAEFMAMYEAAKDLFFQILLFRELGFKLSRVPLFCDNTTAIRQAMETMSSKSNKHMEIRYSWIQHYAHREGIIQPFNIGSSHNLADMLTKILPNKKNFSGPADVHECSNHFNVMLSHISSKDIRDFINQRLSEGMVKSDALHTFQEYLEKVESEEIQPFKGIGKPSD</sequence>
<dbReference type="eggNOG" id="KOG0017">
    <property type="taxonomic scope" value="Eukaryota"/>
</dbReference>
<protein>
    <recommendedName>
        <fullName evidence="1">Reverse transcriptase Ty1/copia-type domain-containing protein</fullName>
    </recommendedName>
</protein>
<dbReference type="Gramene" id="ABP00642">
    <property type="protein sequence ID" value="ABP00642"/>
    <property type="gene ID" value="OSTLU_33760"/>
</dbReference>
<evidence type="ECO:0000313" key="3">
    <source>
        <dbReference type="Proteomes" id="UP000001568"/>
    </source>
</evidence>
<dbReference type="STRING" id="436017.A4SA65"/>
<accession>A4SA65</accession>
<dbReference type="InterPro" id="IPR013103">
    <property type="entry name" value="RVT_2"/>
</dbReference>
<dbReference type="InterPro" id="IPR043502">
    <property type="entry name" value="DNA/RNA_pol_sf"/>
</dbReference>
<evidence type="ECO:0000259" key="1">
    <source>
        <dbReference type="Pfam" id="PF07727"/>
    </source>
</evidence>
<dbReference type="OrthoDB" id="1250461at2759"/>
<proteinExistence type="predicted"/>
<name>A4SA65_OSTLU</name>
<dbReference type="Pfam" id="PF07727">
    <property type="entry name" value="RVT_2"/>
    <property type="match status" value="1"/>
</dbReference>
<reference evidence="2 3" key="1">
    <citation type="journal article" date="2007" name="Proc. Natl. Acad. Sci. U.S.A.">
        <title>The tiny eukaryote Ostreococcus provides genomic insights into the paradox of plankton speciation.</title>
        <authorList>
            <person name="Palenik B."/>
            <person name="Grimwood J."/>
            <person name="Aerts A."/>
            <person name="Rouze P."/>
            <person name="Salamov A."/>
            <person name="Putnam N."/>
            <person name="Dupont C."/>
            <person name="Jorgensen R."/>
            <person name="Derelle E."/>
            <person name="Rombauts S."/>
            <person name="Zhou K."/>
            <person name="Otillar R."/>
            <person name="Merchant S.S."/>
            <person name="Podell S."/>
            <person name="Gaasterland T."/>
            <person name="Napoli C."/>
            <person name="Gendler K."/>
            <person name="Manuell A."/>
            <person name="Tai V."/>
            <person name="Vallon O."/>
            <person name="Piganeau G."/>
            <person name="Jancek S."/>
            <person name="Heijde M."/>
            <person name="Jabbari K."/>
            <person name="Bowler C."/>
            <person name="Lohr M."/>
            <person name="Robbens S."/>
            <person name="Werner G."/>
            <person name="Dubchak I."/>
            <person name="Pazour G.J."/>
            <person name="Ren Q."/>
            <person name="Paulsen I."/>
            <person name="Delwiche C."/>
            <person name="Schmutz J."/>
            <person name="Rokhsar D."/>
            <person name="Van de Peer Y."/>
            <person name="Moreau H."/>
            <person name="Grigoriev I.V."/>
        </authorList>
    </citation>
    <scope>NUCLEOTIDE SEQUENCE [LARGE SCALE GENOMIC DNA]</scope>
    <source>
        <strain evidence="2 3">CCE9901</strain>
    </source>
</reference>
<dbReference type="KEGG" id="olu:OSTLU_33760"/>
<dbReference type="CDD" id="cd09272">
    <property type="entry name" value="RNase_HI_RT_Ty1"/>
    <property type="match status" value="1"/>
</dbReference>
<dbReference type="RefSeq" id="XP_001422325.1">
    <property type="nucleotide sequence ID" value="XM_001422288.1"/>
</dbReference>
<dbReference type="GeneID" id="5006382"/>
<dbReference type="HOGENOM" id="CLU_001650_21_3_1"/>
<gene>
    <name evidence="2" type="ORF">OSTLU_33760</name>
</gene>
<dbReference type="PANTHER" id="PTHR11439">
    <property type="entry name" value="GAG-POL-RELATED RETROTRANSPOSON"/>
    <property type="match status" value="1"/>
</dbReference>
<dbReference type="OMA" id="CAYESAE"/>
<dbReference type="PANTHER" id="PTHR11439:SF467">
    <property type="entry name" value="INTEGRASE CATALYTIC DOMAIN-CONTAINING PROTEIN"/>
    <property type="match status" value="1"/>
</dbReference>
<dbReference type="Proteomes" id="UP000001568">
    <property type="component" value="Chromosome 18"/>
</dbReference>
<organism evidence="2 3">
    <name type="scientific">Ostreococcus lucimarinus (strain CCE9901)</name>
    <dbReference type="NCBI Taxonomy" id="436017"/>
    <lineage>
        <taxon>Eukaryota</taxon>
        <taxon>Viridiplantae</taxon>
        <taxon>Chlorophyta</taxon>
        <taxon>Mamiellophyceae</taxon>
        <taxon>Mamiellales</taxon>
        <taxon>Bathycoccaceae</taxon>
        <taxon>Ostreococcus</taxon>
    </lineage>
</organism>
<dbReference type="AlphaFoldDB" id="A4SA65"/>
<feature type="domain" description="Reverse transcriptase Ty1/copia-type" evidence="1">
    <location>
        <begin position="12"/>
        <end position="237"/>
    </location>
</feature>
<evidence type="ECO:0000313" key="2">
    <source>
        <dbReference type="EMBL" id="ABP00642.1"/>
    </source>
</evidence>
<keyword evidence="3" id="KW-1185">Reference proteome</keyword>
<dbReference type="EMBL" id="CP000598">
    <property type="protein sequence ID" value="ABP00642.1"/>
    <property type="molecule type" value="Genomic_DNA"/>
</dbReference>